<proteinExistence type="predicted"/>
<sequence>MEAEKSQDLQLTSWRSRKADGISSSRKANRLEVQYFSLSLKARKDQCPRSSRQAGVPLCSWLCRAFVLFRPSTDWMRFTHIREENLLYSV</sequence>
<dbReference type="EMBL" id="CAJHUB010000587">
    <property type="protein sequence ID" value="CAD7666389.1"/>
    <property type="molecule type" value="Genomic_DNA"/>
</dbReference>
<organism evidence="1 2">
    <name type="scientific">Nyctereutes procyonoides</name>
    <name type="common">Raccoon dog</name>
    <name type="synonym">Canis procyonoides</name>
    <dbReference type="NCBI Taxonomy" id="34880"/>
    <lineage>
        <taxon>Eukaryota</taxon>
        <taxon>Metazoa</taxon>
        <taxon>Chordata</taxon>
        <taxon>Craniata</taxon>
        <taxon>Vertebrata</taxon>
        <taxon>Euteleostomi</taxon>
        <taxon>Mammalia</taxon>
        <taxon>Eutheria</taxon>
        <taxon>Laurasiatheria</taxon>
        <taxon>Carnivora</taxon>
        <taxon>Caniformia</taxon>
        <taxon>Canidae</taxon>
        <taxon>Nyctereutes</taxon>
    </lineage>
</organism>
<comment type="caution">
    <text evidence="1">The sequence shown here is derived from an EMBL/GenBank/DDBJ whole genome shotgun (WGS) entry which is preliminary data.</text>
</comment>
<gene>
    <name evidence="1" type="ORF">NYPRO_LOCUS103</name>
</gene>
<evidence type="ECO:0000313" key="2">
    <source>
        <dbReference type="Proteomes" id="UP000645828"/>
    </source>
</evidence>
<evidence type="ECO:0000313" key="1">
    <source>
        <dbReference type="EMBL" id="CAD7666389.1"/>
    </source>
</evidence>
<reference evidence="1" key="1">
    <citation type="submission" date="2020-12" db="EMBL/GenBank/DDBJ databases">
        <authorList>
            <consortium name="Molecular Ecology Group"/>
        </authorList>
    </citation>
    <scope>NUCLEOTIDE SEQUENCE</scope>
    <source>
        <strain evidence="1">TBG_1078</strain>
    </source>
</reference>
<keyword evidence="2" id="KW-1185">Reference proteome</keyword>
<dbReference type="AlphaFoldDB" id="A0A811XPT9"/>
<name>A0A811XPT9_NYCPR</name>
<dbReference type="Proteomes" id="UP000645828">
    <property type="component" value="Unassembled WGS sequence"/>
</dbReference>
<protein>
    <submittedName>
        <fullName evidence="1">(raccoon dog) hypothetical protein</fullName>
    </submittedName>
</protein>
<accession>A0A811XPT9</accession>